<name>A0A2D0JMG1_9GAMM</name>
<evidence type="ECO:0000313" key="2">
    <source>
        <dbReference type="EMBL" id="PHM47342.1"/>
    </source>
</evidence>
<dbReference type="AlphaFoldDB" id="A0A2D0JMG1"/>
<protein>
    <submittedName>
        <fullName evidence="2">Uncharacterized protein</fullName>
    </submittedName>
</protein>
<proteinExistence type="predicted"/>
<evidence type="ECO:0000313" key="1">
    <source>
        <dbReference type="EMBL" id="PHM46608.1"/>
    </source>
</evidence>
<sequence>MTVCHHLLPVRDFLLMMFYVVMNSINPLPITTGLRWQCFTLQQSAHIFSNNSPGYYVNNQMMKRKEQPGTAISVSGQVTSLP</sequence>
<dbReference type="Proteomes" id="UP000221980">
    <property type="component" value="Unassembled WGS sequence"/>
</dbReference>
<gene>
    <name evidence="2" type="ORF">Xmir_03398</name>
    <name evidence="1" type="ORF">Xmir_04086</name>
</gene>
<organism evidence="2 3">
    <name type="scientific">Xenorhabdus miraniensis</name>
    <dbReference type="NCBI Taxonomy" id="351674"/>
    <lineage>
        <taxon>Bacteria</taxon>
        <taxon>Pseudomonadati</taxon>
        <taxon>Pseudomonadota</taxon>
        <taxon>Gammaproteobacteria</taxon>
        <taxon>Enterobacterales</taxon>
        <taxon>Morganellaceae</taxon>
        <taxon>Xenorhabdus</taxon>
    </lineage>
</organism>
<dbReference type="EMBL" id="NITZ01000020">
    <property type="protein sequence ID" value="PHM47342.1"/>
    <property type="molecule type" value="Genomic_DNA"/>
</dbReference>
<keyword evidence="3" id="KW-1185">Reference proteome</keyword>
<reference evidence="2 3" key="1">
    <citation type="journal article" date="2017" name="Nat. Microbiol.">
        <title>Natural product diversity associated with the nematode symbionts Photorhabdus and Xenorhabdus.</title>
        <authorList>
            <person name="Tobias N.J."/>
            <person name="Wolff H."/>
            <person name="Djahanschiri B."/>
            <person name="Grundmann F."/>
            <person name="Kronenwerth M."/>
            <person name="Shi Y.M."/>
            <person name="Simonyi S."/>
            <person name="Grun P."/>
            <person name="Shapiro-Ilan D."/>
            <person name="Pidot S.J."/>
            <person name="Stinear T.P."/>
            <person name="Ebersberger I."/>
            <person name="Bode H.B."/>
        </authorList>
    </citation>
    <scope>NUCLEOTIDE SEQUENCE [LARGE SCALE GENOMIC DNA]</scope>
    <source>
        <strain evidence="2 3">DSM 17902</strain>
    </source>
</reference>
<evidence type="ECO:0000313" key="3">
    <source>
        <dbReference type="Proteomes" id="UP000221980"/>
    </source>
</evidence>
<accession>A0A2D0JMG1</accession>
<dbReference type="EMBL" id="NITZ01000036">
    <property type="protein sequence ID" value="PHM46608.1"/>
    <property type="molecule type" value="Genomic_DNA"/>
</dbReference>
<comment type="caution">
    <text evidence="2">The sequence shown here is derived from an EMBL/GenBank/DDBJ whole genome shotgun (WGS) entry which is preliminary data.</text>
</comment>